<comment type="cofactor">
    <cofactor evidence="1 4">
        <name>Mg(2+)</name>
        <dbReference type="ChEBI" id="CHEBI:18420"/>
    </cofactor>
</comment>
<dbReference type="EMBL" id="LXFE01000126">
    <property type="protein sequence ID" value="OLL27001.1"/>
    <property type="molecule type" value="Genomic_DNA"/>
</dbReference>
<evidence type="ECO:0000313" key="5">
    <source>
        <dbReference type="EMBL" id="OLL27001.1"/>
    </source>
</evidence>
<keyword evidence="4" id="KW-0456">Lyase</keyword>
<organism evidence="5 6">
    <name type="scientific">Neolecta irregularis (strain DAH-3)</name>
    <dbReference type="NCBI Taxonomy" id="1198029"/>
    <lineage>
        <taxon>Eukaryota</taxon>
        <taxon>Fungi</taxon>
        <taxon>Dikarya</taxon>
        <taxon>Ascomycota</taxon>
        <taxon>Taphrinomycotina</taxon>
        <taxon>Neolectales</taxon>
        <taxon>Neolectaceae</taxon>
        <taxon>Neolecta</taxon>
    </lineage>
</organism>
<protein>
    <recommendedName>
        <fullName evidence="4">Terpene synthase</fullName>
        <ecNumber evidence="4">4.2.3.-</ecNumber>
    </recommendedName>
</protein>
<comment type="caution">
    <text evidence="5">The sequence shown here is derived from an EMBL/GenBank/DDBJ whole genome shotgun (WGS) entry which is preliminary data.</text>
</comment>
<evidence type="ECO:0000313" key="6">
    <source>
        <dbReference type="Proteomes" id="UP000186594"/>
    </source>
</evidence>
<keyword evidence="6" id="KW-1185">Reference proteome</keyword>
<dbReference type="STRING" id="1198029.A0A1U7LWW3"/>
<keyword evidence="4" id="KW-0479">Metal-binding</keyword>
<dbReference type="GO" id="GO:0008299">
    <property type="term" value="P:isoprenoid biosynthetic process"/>
    <property type="evidence" value="ECO:0007669"/>
    <property type="project" value="UniProtKB-ARBA"/>
</dbReference>
<dbReference type="SUPFAM" id="SSF48576">
    <property type="entry name" value="Terpenoid synthases"/>
    <property type="match status" value="1"/>
</dbReference>
<dbReference type="Pfam" id="PF19086">
    <property type="entry name" value="Terpene_syn_C_2"/>
    <property type="match status" value="1"/>
</dbReference>
<dbReference type="PANTHER" id="PTHR35201:SF4">
    <property type="entry name" value="BETA-PINACENE SYNTHASE-RELATED"/>
    <property type="match status" value="1"/>
</dbReference>
<dbReference type="InterPro" id="IPR034686">
    <property type="entry name" value="Terpene_cyclase-like_2"/>
</dbReference>
<dbReference type="InterPro" id="IPR008949">
    <property type="entry name" value="Isoprenoid_synthase_dom_sf"/>
</dbReference>
<dbReference type="GO" id="GO:0010333">
    <property type="term" value="F:terpene synthase activity"/>
    <property type="evidence" value="ECO:0007669"/>
    <property type="project" value="InterPro"/>
</dbReference>
<name>A0A1U7LWW3_NEOID</name>
<dbReference type="PANTHER" id="PTHR35201">
    <property type="entry name" value="TERPENE SYNTHASE"/>
    <property type="match status" value="1"/>
</dbReference>
<keyword evidence="3 4" id="KW-0460">Magnesium</keyword>
<proteinExistence type="inferred from homology"/>
<evidence type="ECO:0000256" key="1">
    <source>
        <dbReference type="ARBA" id="ARBA00001946"/>
    </source>
</evidence>
<dbReference type="OrthoDB" id="3004402at2759"/>
<evidence type="ECO:0000256" key="2">
    <source>
        <dbReference type="ARBA" id="ARBA00006333"/>
    </source>
</evidence>
<dbReference type="GO" id="GO:0046872">
    <property type="term" value="F:metal ion binding"/>
    <property type="evidence" value="ECO:0007669"/>
    <property type="project" value="UniProtKB-KW"/>
</dbReference>
<reference evidence="5 6" key="1">
    <citation type="submission" date="2016-04" db="EMBL/GenBank/DDBJ databases">
        <title>Evolutionary innovation and constraint leading to complex multicellularity in the Ascomycota.</title>
        <authorList>
            <person name="Cisse O."/>
            <person name="Nguyen A."/>
            <person name="Hewitt D.A."/>
            <person name="Jedd G."/>
            <person name="Stajich J.E."/>
        </authorList>
    </citation>
    <scope>NUCLEOTIDE SEQUENCE [LARGE SCALE GENOMIC DNA]</scope>
    <source>
        <strain evidence="5 6">DAH-3</strain>
    </source>
</reference>
<dbReference type="OMA" id="PVEWIMY"/>
<dbReference type="Proteomes" id="UP000186594">
    <property type="component" value="Unassembled WGS sequence"/>
</dbReference>
<dbReference type="AlphaFoldDB" id="A0A1U7LWW3"/>
<sequence>MSAVCAMGDQGASRYLPKVNIFGHQVRFHQRSQEIEEESDQAFLDEWPWPSKESRQKFIDSKYGYCTVCSFPDILSERIRLVADMITLFFLLDDYIDECGNDELGSQIAARFLGIFLRKHEPINDIERKCAQIWCKVETIAPDHVEVMQRNLIGMYKNTRSNPGNVESFQKYLQYRQLNGGYYWSMTILRMGMDIKLEDAEYDDIREIDSTVGTECILINDIFSYRKEFREGYASANSVEFLHRIEGLSRHEAWIKLAQIAPTYFERYLGLKQQYIDSGRSTEQGRKYVDSLSWLMAGHEYWSGLTGRYK</sequence>
<evidence type="ECO:0000256" key="4">
    <source>
        <dbReference type="RuleBase" id="RU366034"/>
    </source>
</evidence>
<accession>A0A1U7LWW3</accession>
<evidence type="ECO:0000256" key="3">
    <source>
        <dbReference type="ARBA" id="ARBA00022842"/>
    </source>
</evidence>
<dbReference type="EC" id="4.2.3.-" evidence="4"/>
<gene>
    <name evidence="5" type="ORF">NEOLI_000016</name>
</gene>
<comment type="similarity">
    <text evidence="2 4">Belongs to the terpene synthase family.</text>
</comment>
<dbReference type="Gene3D" id="1.10.600.10">
    <property type="entry name" value="Farnesyl Diphosphate Synthase"/>
    <property type="match status" value="1"/>
</dbReference>